<protein>
    <submittedName>
        <fullName evidence="6">(African queen) hypothetical protein</fullName>
    </submittedName>
</protein>
<evidence type="ECO:0000256" key="4">
    <source>
        <dbReference type="SAM" id="Phobius"/>
    </source>
</evidence>
<evidence type="ECO:0000256" key="3">
    <source>
        <dbReference type="ARBA" id="ARBA00022737"/>
    </source>
</evidence>
<keyword evidence="4" id="KW-0812">Transmembrane</keyword>
<dbReference type="Pfam" id="PF13855">
    <property type="entry name" value="LRR_8"/>
    <property type="match status" value="1"/>
</dbReference>
<organism evidence="6 7">
    <name type="scientific">Danaus chrysippus</name>
    <name type="common">African queen</name>
    <dbReference type="NCBI Taxonomy" id="151541"/>
    <lineage>
        <taxon>Eukaryota</taxon>
        <taxon>Metazoa</taxon>
        <taxon>Ecdysozoa</taxon>
        <taxon>Arthropoda</taxon>
        <taxon>Hexapoda</taxon>
        <taxon>Insecta</taxon>
        <taxon>Pterygota</taxon>
        <taxon>Neoptera</taxon>
        <taxon>Endopterygota</taxon>
        <taxon>Lepidoptera</taxon>
        <taxon>Glossata</taxon>
        <taxon>Ditrysia</taxon>
        <taxon>Papilionoidea</taxon>
        <taxon>Nymphalidae</taxon>
        <taxon>Danainae</taxon>
        <taxon>Danaini</taxon>
        <taxon>Danaina</taxon>
        <taxon>Danaus</taxon>
        <taxon>Anosia</taxon>
    </lineage>
</organism>
<keyword evidence="4" id="KW-0472">Membrane</keyword>
<comment type="caution">
    <text evidence="6">The sequence shown here is derived from an EMBL/GenBank/DDBJ whole genome shotgun (WGS) entry which is preliminary data.</text>
</comment>
<keyword evidence="1" id="KW-0433">Leucine-rich repeat</keyword>
<dbReference type="SUPFAM" id="SSF52058">
    <property type="entry name" value="L domain-like"/>
    <property type="match status" value="1"/>
</dbReference>
<feature type="signal peptide" evidence="5">
    <location>
        <begin position="1"/>
        <end position="24"/>
    </location>
</feature>
<dbReference type="PANTHER" id="PTHR24369">
    <property type="entry name" value="ANTIGEN BSP, PUTATIVE-RELATED"/>
    <property type="match status" value="1"/>
</dbReference>
<dbReference type="InterPro" id="IPR003591">
    <property type="entry name" value="Leu-rich_rpt_typical-subtyp"/>
</dbReference>
<evidence type="ECO:0000256" key="5">
    <source>
        <dbReference type="SAM" id="SignalP"/>
    </source>
</evidence>
<dbReference type="PANTHER" id="PTHR24369:SF210">
    <property type="entry name" value="CHAOPTIN-RELATED"/>
    <property type="match status" value="1"/>
</dbReference>
<dbReference type="Gene3D" id="3.80.10.10">
    <property type="entry name" value="Ribonuclease Inhibitor"/>
    <property type="match status" value="2"/>
</dbReference>
<evidence type="ECO:0000256" key="2">
    <source>
        <dbReference type="ARBA" id="ARBA00022729"/>
    </source>
</evidence>
<dbReference type="SMART" id="SM00369">
    <property type="entry name" value="LRR_TYP"/>
    <property type="match status" value="2"/>
</dbReference>
<dbReference type="EMBL" id="CAKASE010000047">
    <property type="protein sequence ID" value="CAG9561930.1"/>
    <property type="molecule type" value="Genomic_DNA"/>
</dbReference>
<dbReference type="PROSITE" id="PS51450">
    <property type="entry name" value="LRR"/>
    <property type="match status" value="1"/>
</dbReference>
<gene>
    <name evidence="6" type="ORF">DCHRY22_LOCUS3359</name>
</gene>
<dbReference type="OrthoDB" id="6343311at2759"/>
<sequence length="551" mass="63491">MDDNFSVFKLLLLLSLSYLSSSNAKLKINNATAPMDGLCSLSSYLSRGNCKFSNEGLICRRGFTKEWIMRIRYDVFHLEVLEWPGDCMNVDHLQKYFPELQTLDIINSTVLKYFKGHFDSTSKIKKIEIHGMTSLWEVPSEMVKRMRALKVLDLRNNVLRHMKADLLRGPPQLEVVLLSDNNWDCSDGGLDWLAMENENGTVRTKIVDYYELMCHQQLYRGKPLHKVMDIIRMVRNTCPEPCVCAMTHVVSDSKGAIIPLITVDCSRKQLDNPPLTLPPSTTTLRLEGNKINSIRQLAQGPQYKKLMNLFLDNNSIQSVKELEGSEFFSTFRVLSLKGNMLKQIPVYAFDKAFQGNNDIMHVYLGNNPWRCDCHFIPRFQGLLLKYKRVIRDLQDIRCAKSDDKTISLKQISTMPLSTVCSAEVEMPISTMNIVNLILLLLIFIVLGRQNENSKNKVHNLDLQEGEIVKDEIKQTLKRKIEVMQAKCKKANHKRNLKLIFLGKYLEQANAEDSRLKKFLDNIEAILERFKNEVIPLEEVYHNIMKRLPIDS</sequence>
<reference evidence="6" key="1">
    <citation type="submission" date="2021-09" db="EMBL/GenBank/DDBJ databases">
        <authorList>
            <person name="Martin H S."/>
        </authorList>
    </citation>
    <scope>NUCLEOTIDE SEQUENCE</scope>
</reference>
<dbReference type="InterPro" id="IPR032675">
    <property type="entry name" value="LRR_dom_sf"/>
</dbReference>
<dbReference type="GO" id="GO:0005886">
    <property type="term" value="C:plasma membrane"/>
    <property type="evidence" value="ECO:0007669"/>
    <property type="project" value="TreeGrafter"/>
</dbReference>
<keyword evidence="7" id="KW-1185">Reference proteome</keyword>
<dbReference type="Proteomes" id="UP000789524">
    <property type="component" value="Unassembled WGS sequence"/>
</dbReference>
<name>A0A8J2QG62_9NEOP</name>
<feature type="transmembrane region" description="Helical" evidence="4">
    <location>
        <begin position="426"/>
        <end position="446"/>
    </location>
</feature>
<dbReference type="InterPro" id="IPR001611">
    <property type="entry name" value="Leu-rich_rpt"/>
</dbReference>
<evidence type="ECO:0000313" key="7">
    <source>
        <dbReference type="Proteomes" id="UP000789524"/>
    </source>
</evidence>
<feature type="chain" id="PRO_5035159095" evidence="5">
    <location>
        <begin position="25"/>
        <end position="551"/>
    </location>
</feature>
<proteinExistence type="predicted"/>
<evidence type="ECO:0000256" key="1">
    <source>
        <dbReference type="ARBA" id="ARBA00022614"/>
    </source>
</evidence>
<dbReference type="AlphaFoldDB" id="A0A8J2QG62"/>
<keyword evidence="4" id="KW-1133">Transmembrane helix</keyword>
<dbReference type="InterPro" id="IPR050541">
    <property type="entry name" value="LRR_TM_domain-containing"/>
</dbReference>
<keyword evidence="2 5" id="KW-0732">Signal</keyword>
<evidence type="ECO:0000313" key="6">
    <source>
        <dbReference type="EMBL" id="CAG9561930.1"/>
    </source>
</evidence>
<accession>A0A8J2QG62</accession>
<keyword evidence="3" id="KW-0677">Repeat</keyword>